<dbReference type="InterPro" id="IPR002654">
    <property type="entry name" value="Glyco_trans_25"/>
</dbReference>
<reference evidence="6" key="2">
    <citation type="submission" date="2023-05" db="EMBL/GenBank/DDBJ databases">
        <authorList>
            <consortium name="Lawrence Berkeley National Laboratory"/>
            <person name="Steindorff A."/>
            <person name="Hensen N."/>
            <person name="Bonometti L."/>
            <person name="Westerberg I."/>
            <person name="Brannstrom I.O."/>
            <person name="Guillou S."/>
            <person name="Cros-Aarteil S."/>
            <person name="Calhoun S."/>
            <person name="Haridas S."/>
            <person name="Kuo A."/>
            <person name="Mondo S."/>
            <person name="Pangilinan J."/>
            <person name="Riley R."/>
            <person name="Labutti K."/>
            <person name="Andreopoulos B."/>
            <person name="Lipzen A."/>
            <person name="Chen C."/>
            <person name="Yanf M."/>
            <person name="Daum C."/>
            <person name="Ng V."/>
            <person name="Clum A."/>
            <person name="Ohm R."/>
            <person name="Martin F."/>
            <person name="Silar P."/>
            <person name="Natvig D."/>
            <person name="Lalanne C."/>
            <person name="Gautier V."/>
            <person name="Ament-Velasquez S.L."/>
            <person name="Kruys A."/>
            <person name="Hutchinson M.I."/>
            <person name="Powell A.J."/>
            <person name="Barry K."/>
            <person name="Miller A.N."/>
            <person name="Grigoriev I.V."/>
            <person name="Debuchy R."/>
            <person name="Gladieux P."/>
            <person name="Thoren M.H."/>
            <person name="Johannesson H."/>
        </authorList>
    </citation>
    <scope>NUCLEOTIDE SEQUENCE</scope>
    <source>
        <strain evidence="6">CBS 538.74</strain>
    </source>
</reference>
<dbReference type="InterPro" id="IPR050757">
    <property type="entry name" value="Collagen_mod_GT25"/>
</dbReference>
<dbReference type="GO" id="GO:0016740">
    <property type="term" value="F:transferase activity"/>
    <property type="evidence" value="ECO:0007669"/>
    <property type="project" value="UniProtKB-KW"/>
</dbReference>
<protein>
    <submittedName>
        <fullName evidence="6">Glycosyltransferase</fullName>
    </submittedName>
</protein>
<dbReference type="Proteomes" id="UP001302745">
    <property type="component" value="Unassembled WGS sequence"/>
</dbReference>
<evidence type="ECO:0000256" key="1">
    <source>
        <dbReference type="ARBA" id="ARBA00006721"/>
    </source>
</evidence>
<comment type="caution">
    <text evidence="6">The sequence shown here is derived from an EMBL/GenBank/DDBJ whole genome shotgun (WGS) entry which is preliminary data.</text>
</comment>
<sequence>MHLRQPPRRVLYAVGATFIVALLFFQFHSPDSARLGQPRWASSASSSRGGRRIRDIQNTTLGFEKIFVVGLPSRTDRRDGMVLQAALSHMDIEFIDGVAGKDIPDKAIPMAKGKERLKDASIGSWRAHMNAIREVVHRNLSSALILEDDTDWDVRIRDQLYDFALSAHALTQPLRGSSPNAPSFADATYPQPAPDSPGKLPDLSFHALPATVPPSSSPYGDNWDVLWIGHCGMHFPFEHHPNVPKARVVRLDDETVAPKKNLWTYNIPFSLKEQYPEHTRAYHHVQEGVCSLGYAVSQKGAQKLLHEVGLKGVTEAFDLLLRYYCEGEKGRKEGRQCLTTQPGLFQHHRTAGPTSAMSDIGDHGDEWRDDAMTDMVRWSVRLNADQLLDGGTEFVDQYPDEDKGDV</sequence>
<name>A0AAN6ZYQ1_9PEZI</name>
<evidence type="ECO:0000259" key="5">
    <source>
        <dbReference type="Pfam" id="PF01755"/>
    </source>
</evidence>
<keyword evidence="7" id="KW-1185">Reference proteome</keyword>
<accession>A0AAN6ZYQ1</accession>
<keyword evidence="2" id="KW-0328">Glycosyltransferase</keyword>
<dbReference type="CDD" id="cd06532">
    <property type="entry name" value="Glyco_transf_25"/>
    <property type="match status" value="1"/>
</dbReference>
<comment type="similarity">
    <text evidence="1">Belongs to the glycosyltransferase 25 family.</text>
</comment>
<reference evidence="6" key="1">
    <citation type="journal article" date="2023" name="Mol. Phylogenet. Evol.">
        <title>Genome-scale phylogeny and comparative genomics of the fungal order Sordariales.</title>
        <authorList>
            <person name="Hensen N."/>
            <person name="Bonometti L."/>
            <person name="Westerberg I."/>
            <person name="Brannstrom I.O."/>
            <person name="Guillou S."/>
            <person name="Cros-Aarteil S."/>
            <person name="Calhoun S."/>
            <person name="Haridas S."/>
            <person name="Kuo A."/>
            <person name="Mondo S."/>
            <person name="Pangilinan J."/>
            <person name="Riley R."/>
            <person name="LaButti K."/>
            <person name="Andreopoulos B."/>
            <person name="Lipzen A."/>
            <person name="Chen C."/>
            <person name="Yan M."/>
            <person name="Daum C."/>
            <person name="Ng V."/>
            <person name="Clum A."/>
            <person name="Steindorff A."/>
            <person name="Ohm R.A."/>
            <person name="Martin F."/>
            <person name="Silar P."/>
            <person name="Natvig D.O."/>
            <person name="Lalanne C."/>
            <person name="Gautier V."/>
            <person name="Ament-Velasquez S.L."/>
            <person name="Kruys A."/>
            <person name="Hutchinson M.I."/>
            <person name="Powell A.J."/>
            <person name="Barry K."/>
            <person name="Miller A.N."/>
            <person name="Grigoriev I.V."/>
            <person name="Debuchy R."/>
            <person name="Gladieux P."/>
            <person name="Hiltunen Thoren M."/>
            <person name="Johannesson H."/>
        </authorList>
    </citation>
    <scope>NUCLEOTIDE SEQUENCE</scope>
    <source>
        <strain evidence="6">CBS 538.74</strain>
    </source>
</reference>
<evidence type="ECO:0000313" key="7">
    <source>
        <dbReference type="Proteomes" id="UP001302745"/>
    </source>
</evidence>
<feature type="region of interest" description="Disordered" evidence="4">
    <location>
        <begin position="174"/>
        <end position="200"/>
    </location>
</feature>
<dbReference type="EMBL" id="MU856881">
    <property type="protein sequence ID" value="KAK4155737.1"/>
    <property type="molecule type" value="Genomic_DNA"/>
</dbReference>
<proteinExistence type="inferred from homology"/>
<dbReference type="PANTHER" id="PTHR10730">
    <property type="entry name" value="PROCOLLAGEN-LYSINE,2-OXOGLUTARATE 5-DIOXYGENASE/GLYCOSYLTRANSFERASE 25 FAMILY MEMBER"/>
    <property type="match status" value="1"/>
</dbReference>
<dbReference type="Pfam" id="PF01755">
    <property type="entry name" value="Glyco_transf_25"/>
    <property type="match status" value="1"/>
</dbReference>
<evidence type="ECO:0000313" key="6">
    <source>
        <dbReference type="EMBL" id="KAK4155737.1"/>
    </source>
</evidence>
<keyword evidence="3" id="KW-0808">Transferase</keyword>
<evidence type="ECO:0000256" key="3">
    <source>
        <dbReference type="ARBA" id="ARBA00022679"/>
    </source>
</evidence>
<organism evidence="6 7">
    <name type="scientific">Chaetomidium leptoderma</name>
    <dbReference type="NCBI Taxonomy" id="669021"/>
    <lineage>
        <taxon>Eukaryota</taxon>
        <taxon>Fungi</taxon>
        <taxon>Dikarya</taxon>
        <taxon>Ascomycota</taxon>
        <taxon>Pezizomycotina</taxon>
        <taxon>Sordariomycetes</taxon>
        <taxon>Sordariomycetidae</taxon>
        <taxon>Sordariales</taxon>
        <taxon>Chaetomiaceae</taxon>
        <taxon>Chaetomidium</taxon>
    </lineage>
</organism>
<dbReference type="PANTHER" id="PTHR10730:SF53">
    <property type="entry name" value="GLYCOSYLTRANSFERASE 25 FAMILY MEMBER"/>
    <property type="match status" value="1"/>
</dbReference>
<evidence type="ECO:0000256" key="2">
    <source>
        <dbReference type="ARBA" id="ARBA00022676"/>
    </source>
</evidence>
<dbReference type="AlphaFoldDB" id="A0AAN6ZYQ1"/>
<gene>
    <name evidence="6" type="ORF">C8A00DRAFT_13259</name>
</gene>
<evidence type="ECO:0000256" key="4">
    <source>
        <dbReference type="SAM" id="MobiDB-lite"/>
    </source>
</evidence>
<feature type="domain" description="Glycosyl transferase family 25" evidence="5">
    <location>
        <begin position="64"/>
        <end position="150"/>
    </location>
</feature>